<organism evidence="9 10">
    <name type="scientific">Cladosporium halotolerans</name>
    <dbReference type="NCBI Taxonomy" id="1052096"/>
    <lineage>
        <taxon>Eukaryota</taxon>
        <taxon>Fungi</taxon>
        <taxon>Dikarya</taxon>
        <taxon>Ascomycota</taxon>
        <taxon>Pezizomycotina</taxon>
        <taxon>Dothideomycetes</taxon>
        <taxon>Dothideomycetidae</taxon>
        <taxon>Cladosporiales</taxon>
        <taxon>Cladosporiaceae</taxon>
        <taxon>Cladosporium</taxon>
    </lineage>
</organism>
<evidence type="ECO:0000256" key="6">
    <source>
        <dbReference type="ARBA" id="ARBA00023049"/>
    </source>
</evidence>
<comment type="caution">
    <text evidence="9">The sequence shown here is derived from an EMBL/GenBank/DDBJ whole genome shotgun (WGS) entry which is preliminary data.</text>
</comment>
<dbReference type="InterPro" id="IPR052759">
    <property type="entry name" value="Metalloprotease_M4"/>
</dbReference>
<dbReference type="Gene3D" id="3.10.170.10">
    <property type="match status" value="1"/>
</dbReference>
<dbReference type="PANTHER" id="PTHR43579">
    <property type="match status" value="1"/>
</dbReference>
<keyword evidence="2" id="KW-0645">Protease</keyword>
<dbReference type="PANTHER" id="PTHR43579:SF1">
    <property type="entry name" value="NEUTRAL METALLOPROTEINASE"/>
    <property type="match status" value="1"/>
</dbReference>
<comment type="similarity">
    <text evidence="1">Belongs to the peptidase M4 family.</text>
</comment>
<sequence>MDCSGSHRSGCWGIVPPHILEHLTHASGTNERQKNAASNTLQAMEAVHRARNAIGLTSFACPGGQSSMGNQSVMGRQSNMENRQSDLMGRQADMFGRQSNMMDRQSDSTGRQSGLIPPYMYAEISQSEDVSEETKIRIRLNMELANGMGMRSPSQGTEQPMPAVPAEPAMPEHLLRLVRDARQTNQKVGKFVVRNQQERNASRDEGAKRIWDYQEQIFKFFSQVYGRNSIDDKGFHLVATVHWDDDNGRTPGYMNAFWDPRMLEWYYGDGDGAIFDDFTKSLDISGHEYTHAVTQFTANLPYQYQAGALNEHFSDVFGSMIKQYFHEGGRQQAGDADWLIGQGIFLSAKAPALRSMKAPGTAYDWPEVIGTDPQPKDMDGYRELPLEKDNGGVHLFSGIPNRAFYLAATEFGGYAWDTAGKIWYETLVDPEFAAMFDPEAFGERDIERNSKNAFKLMALLTCKHAQSLFGRRGFDVVKRAWKTVKVLPANNSML</sequence>
<keyword evidence="4" id="KW-0378">Hydrolase</keyword>
<evidence type="ECO:0000313" key="10">
    <source>
        <dbReference type="Proteomes" id="UP000803884"/>
    </source>
</evidence>
<keyword evidence="6" id="KW-0482">Metalloprotease</keyword>
<dbReference type="Pfam" id="PF02868">
    <property type="entry name" value="Peptidase_M4_C"/>
    <property type="match status" value="1"/>
</dbReference>
<dbReference type="Pfam" id="PF01447">
    <property type="entry name" value="Peptidase_M4"/>
    <property type="match status" value="1"/>
</dbReference>
<keyword evidence="3" id="KW-0479">Metal-binding</keyword>
<dbReference type="InterPro" id="IPR013856">
    <property type="entry name" value="Peptidase_M4_domain"/>
</dbReference>
<dbReference type="RefSeq" id="XP_069230231.1">
    <property type="nucleotide sequence ID" value="XM_069372929.1"/>
</dbReference>
<protein>
    <recommendedName>
        <fullName evidence="11">Neutral metalloproteinase</fullName>
    </recommendedName>
</protein>
<dbReference type="InterPro" id="IPR001570">
    <property type="entry name" value="Peptidase_M4_C_domain"/>
</dbReference>
<evidence type="ECO:0000259" key="8">
    <source>
        <dbReference type="Pfam" id="PF02868"/>
    </source>
</evidence>
<proteinExistence type="inferred from homology"/>
<dbReference type="Proteomes" id="UP000803884">
    <property type="component" value="Unassembled WGS sequence"/>
</dbReference>
<dbReference type="GO" id="GO:0006508">
    <property type="term" value="P:proteolysis"/>
    <property type="evidence" value="ECO:0007669"/>
    <property type="project" value="UniProtKB-KW"/>
</dbReference>
<gene>
    <name evidence="9" type="ORF">WHR41_04323</name>
</gene>
<dbReference type="PRINTS" id="PR00730">
    <property type="entry name" value="THERMOLYSIN"/>
</dbReference>
<evidence type="ECO:0000313" key="9">
    <source>
        <dbReference type="EMBL" id="KAL1587126.1"/>
    </source>
</evidence>
<dbReference type="CDD" id="cd09597">
    <property type="entry name" value="M4_TLP"/>
    <property type="match status" value="1"/>
</dbReference>
<evidence type="ECO:0000256" key="1">
    <source>
        <dbReference type="ARBA" id="ARBA00009388"/>
    </source>
</evidence>
<dbReference type="GO" id="GO:0004222">
    <property type="term" value="F:metalloendopeptidase activity"/>
    <property type="evidence" value="ECO:0007669"/>
    <property type="project" value="InterPro"/>
</dbReference>
<keyword evidence="10" id="KW-1185">Reference proteome</keyword>
<evidence type="ECO:0000256" key="5">
    <source>
        <dbReference type="ARBA" id="ARBA00022833"/>
    </source>
</evidence>
<evidence type="ECO:0000256" key="2">
    <source>
        <dbReference type="ARBA" id="ARBA00022670"/>
    </source>
</evidence>
<reference evidence="9 10" key="1">
    <citation type="journal article" date="2020" name="Microbiol. Resour. Announc.">
        <title>Draft Genome Sequence of a Cladosporium Species Isolated from the Mesophotic Ascidian Didemnum maculosum.</title>
        <authorList>
            <person name="Gioti A."/>
            <person name="Siaperas R."/>
            <person name="Nikolaivits E."/>
            <person name="Le Goff G."/>
            <person name="Ouazzani J."/>
            <person name="Kotoulas G."/>
            <person name="Topakas E."/>
        </authorList>
    </citation>
    <scope>NUCLEOTIDE SEQUENCE [LARGE SCALE GENOMIC DNA]</scope>
    <source>
        <strain evidence="9 10">TM138-S3</strain>
    </source>
</reference>
<feature type="domain" description="Peptidase M4 C-terminal" evidence="8">
    <location>
        <begin position="298"/>
        <end position="486"/>
    </location>
</feature>
<dbReference type="Gene3D" id="1.10.390.10">
    <property type="entry name" value="Neutral Protease Domain 2"/>
    <property type="match status" value="1"/>
</dbReference>
<dbReference type="EMBL" id="JAAQHG020000011">
    <property type="protein sequence ID" value="KAL1587126.1"/>
    <property type="molecule type" value="Genomic_DNA"/>
</dbReference>
<name>A0AB34KTN5_9PEZI</name>
<dbReference type="GO" id="GO:0046872">
    <property type="term" value="F:metal ion binding"/>
    <property type="evidence" value="ECO:0007669"/>
    <property type="project" value="UniProtKB-KW"/>
</dbReference>
<feature type="domain" description="Peptidase M4" evidence="7">
    <location>
        <begin position="210"/>
        <end position="295"/>
    </location>
</feature>
<dbReference type="SUPFAM" id="SSF55486">
    <property type="entry name" value="Metalloproteases ('zincins'), catalytic domain"/>
    <property type="match status" value="1"/>
</dbReference>
<evidence type="ECO:0000259" key="7">
    <source>
        <dbReference type="Pfam" id="PF01447"/>
    </source>
</evidence>
<keyword evidence="5" id="KW-0862">Zinc</keyword>
<dbReference type="AlphaFoldDB" id="A0AB34KTN5"/>
<accession>A0AB34KTN5</accession>
<evidence type="ECO:0008006" key="11">
    <source>
        <dbReference type="Google" id="ProtNLM"/>
    </source>
</evidence>
<evidence type="ECO:0000256" key="4">
    <source>
        <dbReference type="ARBA" id="ARBA00022801"/>
    </source>
</evidence>
<evidence type="ECO:0000256" key="3">
    <source>
        <dbReference type="ARBA" id="ARBA00022723"/>
    </source>
</evidence>
<dbReference type="InterPro" id="IPR023612">
    <property type="entry name" value="Peptidase_M4"/>
</dbReference>
<dbReference type="GeneID" id="96005767"/>
<dbReference type="InterPro" id="IPR027268">
    <property type="entry name" value="Peptidase_M4/M1_CTD_sf"/>
</dbReference>